<reference evidence="2 3" key="1">
    <citation type="submission" date="2024-09" db="EMBL/GenBank/DDBJ databases">
        <authorList>
            <person name="Sun Q."/>
            <person name="Mori K."/>
        </authorList>
    </citation>
    <scope>NUCLEOTIDE SEQUENCE [LARGE SCALE GENOMIC DNA]</scope>
    <source>
        <strain evidence="2 3">JCM 3324</strain>
    </source>
</reference>
<proteinExistence type="predicted"/>
<dbReference type="Proteomes" id="UP001589568">
    <property type="component" value="Unassembled WGS sequence"/>
</dbReference>
<organism evidence="2 3">
    <name type="scientific">Nonomuraea salmonea</name>
    <dbReference type="NCBI Taxonomy" id="46181"/>
    <lineage>
        <taxon>Bacteria</taxon>
        <taxon>Bacillati</taxon>
        <taxon>Actinomycetota</taxon>
        <taxon>Actinomycetes</taxon>
        <taxon>Streptosporangiales</taxon>
        <taxon>Streptosporangiaceae</taxon>
        <taxon>Nonomuraea</taxon>
    </lineage>
</organism>
<accession>A0ABV5NZU5</accession>
<dbReference type="EMBL" id="JBHMCF010000045">
    <property type="protein sequence ID" value="MFB9475716.1"/>
    <property type="molecule type" value="Genomic_DNA"/>
</dbReference>
<evidence type="ECO:0000313" key="2">
    <source>
        <dbReference type="EMBL" id="MFB9475716.1"/>
    </source>
</evidence>
<protein>
    <recommendedName>
        <fullName evidence="4">PEP-CTERM sorting domain-containing protein</fullName>
    </recommendedName>
</protein>
<keyword evidence="1" id="KW-1133">Transmembrane helix</keyword>
<feature type="transmembrane region" description="Helical" evidence="1">
    <location>
        <begin position="28"/>
        <end position="46"/>
    </location>
</feature>
<keyword evidence="1" id="KW-0812">Transmembrane</keyword>
<comment type="caution">
    <text evidence="2">The sequence shown here is derived from an EMBL/GenBank/DDBJ whole genome shotgun (WGS) entry which is preliminary data.</text>
</comment>
<keyword evidence="1" id="KW-0472">Membrane</keyword>
<evidence type="ECO:0008006" key="4">
    <source>
        <dbReference type="Google" id="ProtNLM"/>
    </source>
</evidence>
<evidence type="ECO:0000256" key="1">
    <source>
        <dbReference type="SAM" id="Phobius"/>
    </source>
</evidence>
<sequence>MARAAPAAAWGRVRRVVMGGVRDAYEPAVLVGGPLALAGAAVTALVRRNAVRASGSGCGDV</sequence>
<evidence type="ECO:0000313" key="3">
    <source>
        <dbReference type="Proteomes" id="UP001589568"/>
    </source>
</evidence>
<gene>
    <name evidence="2" type="ORF">ACFFR3_40030</name>
</gene>
<name>A0ABV5NZU5_9ACTN</name>
<keyword evidence="3" id="KW-1185">Reference proteome</keyword>
<dbReference type="RefSeq" id="WP_345394845.1">
    <property type="nucleotide sequence ID" value="NZ_BAAAXS010000001.1"/>
</dbReference>